<comment type="caution">
    <text evidence="2">The sequence shown here is derived from an EMBL/GenBank/DDBJ whole genome shotgun (WGS) entry which is preliminary data.</text>
</comment>
<accession>A0ABR0VPA3</accession>
<keyword evidence="1" id="KW-1133">Transmembrane helix</keyword>
<keyword evidence="1" id="KW-0472">Membrane</keyword>
<protein>
    <submittedName>
        <fullName evidence="2">Uncharacterized protein</fullName>
    </submittedName>
</protein>
<feature type="transmembrane region" description="Helical" evidence="1">
    <location>
        <begin position="26"/>
        <end position="47"/>
    </location>
</feature>
<evidence type="ECO:0000313" key="2">
    <source>
        <dbReference type="EMBL" id="KAK6137072.1"/>
    </source>
</evidence>
<gene>
    <name evidence="2" type="ORF">DH2020_029183</name>
</gene>
<organism evidence="2 3">
    <name type="scientific">Rehmannia glutinosa</name>
    <name type="common">Chinese foxglove</name>
    <dbReference type="NCBI Taxonomy" id="99300"/>
    <lineage>
        <taxon>Eukaryota</taxon>
        <taxon>Viridiplantae</taxon>
        <taxon>Streptophyta</taxon>
        <taxon>Embryophyta</taxon>
        <taxon>Tracheophyta</taxon>
        <taxon>Spermatophyta</taxon>
        <taxon>Magnoliopsida</taxon>
        <taxon>eudicotyledons</taxon>
        <taxon>Gunneridae</taxon>
        <taxon>Pentapetalae</taxon>
        <taxon>asterids</taxon>
        <taxon>lamiids</taxon>
        <taxon>Lamiales</taxon>
        <taxon>Orobanchaceae</taxon>
        <taxon>Rehmannieae</taxon>
        <taxon>Rehmannia</taxon>
    </lineage>
</organism>
<proteinExistence type="predicted"/>
<evidence type="ECO:0000313" key="3">
    <source>
        <dbReference type="Proteomes" id="UP001318860"/>
    </source>
</evidence>
<name>A0ABR0VPA3_REHGL</name>
<evidence type="ECO:0000256" key="1">
    <source>
        <dbReference type="SAM" id="Phobius"/>
    </source>
</evidence>
<keyword evidence="3" id="KW-1185">Reference proteome</keyword>
<dbReference type="EMBL" id="JABTTQ020000916">
    <property type="protein sequence ID" value="KAK6137072.1"/>
    <property type="molecule type" value="Genomic_DNA"/>
</dbReference>
<dbReference type="Proteomes" id="UP001318860">
    <property type="component" value="Unassembled WGS sequence"/>
</dbReference>
<reference evidence="2 3" key="1">
    <citation type="journal article" date="2021" name="Comput. Struct. Biotechnol. J.">
        <title>De novo genome assembly of the potent medicinal plant Rehmannia glutinosa using nanopore technology.</title>
        <authorList>
            <person name="Ma L."/>
            <person name="Dong C."/>
            <person name="Song C."/>
            <person name="Wang X."/>
            <person name="Zheng X."/>
            <person name="Niu Y."/>
            <person name="Chen S."/>
            <person name="Feng W."/>
        </authorList>
    </citation>
    <scope>NUCLEOTIDE SEQUENCE [LARGE SCALE GENOMIC DNA]</scope>
    <source>
        <strain evidence="2">DH-2019</strain>
    </source>
</reference>
<sequence length="104" mass="11576">MPSWLGFGRPNIHLGSGGLVFSLNPLPYPVLLILAVIFIFLGLQWYVSLESAVEAAEESTVKWLSSFESWGWCSSLSSLWDRRRRRDYLGAAEGRGGSPWGGRC</sequence>
<keyword evidence="1" id="KW-0812">Transmembrane</keyword>